<dbReference type="RefSeq" id="WP_092080042.1">
    <property type="nucleotide sequence ID" value="NZ_FNAQ01000017.1"/>
</dbReference>
<dbReference type="OrthoDB" id="5405832at2"/>
<accession>A0A1G7E272</accession>
<protein>
    <submittedName>
        <fullName evidence="1">Prepilin-type N-terminal cleavage/methylation domain-containing protein</fullName>
    </submittedName>
</protein>
<evidence type="ECO:0000313" key="1">
    <source>
        <dbReference type="EMBL" id="SDE57797.1"/>
    </source>
</evidence>
<dbReference type="InterPro" id="IPR012902">
    <property type="entry name" value="N_methyl_site"/>
</dbReference>
<dbReference type="Proteomes" id="UP000243205">
    <property type="component" value="Unassembled WGS sequence"/>
</dbReference>
<dbReference type="AlphaFoldDB" id="A0A1G7E272"/>
<reference evidence="2" key="1">
    <citation type="submission" date="2016-10" db="EMBL/GenBank/DDBJ databases">
        <authorList>
            <person name="Varghese N."/>
            <person name="Submissions S."/>
        </authorList>
    </citation>
    <scope>NUCLEOTIDE SEQUENCE [LARGE SCALE GENOMIC DNA]</scope>
    <source>
        <strain evidence="2">DSM 8987</strain>
    </source>
</reference>
<gene>
    <name evidence="1" type="ORF">SAMN05661003_11722</name>
</gene>
<dbReference type="PROSITE" id="PS00409">
    <property type="entry name" value="PROKAR_NTER_METHYL"/>
    <property type="match status" value="1"/>
</dbReference>
<evidence type="ECO:0000313" key="2">
    <source>
        <dbReference type="Proteomes" id="UP000243205"/>
    </source>
</evidence>
<dbReference type="Pfam" id="PF07963">
    <property type="entry name" value="N_methyl"/>
    <property type="match status" value="1"/>
</dbReference>
<dbReference type="GO" id="GO:0043683">
    <property type="term" value="P:type IV pilus assembly"/>
    <property type="evidence" value="ECO:0007669"/>
    <property type="project" value="InterPro"/>
</dbReference>
<dbReference type="EMBL" id="FNAQ01000017">
    <property type="protein sequence ID" value="SDE57797.1"/>
    <property type="molecule type" value="Genomic_DNA"/>
</dbReference>
<organism evidence="1 2">
    <name type="scientific">Desulfuromonas thiophila</name>
    <dbReference type="NCBI Taxonomy" id="57664"/>
    <lineage>
        <taxon>Bacteria</taxon>
        <taxon>Pseudomonadati</taxon>
        <taxon>Thermodesulfobacteriota</taxon>
        <taxon>Desulfuromonadia</taxon>
        <taxon>Desulfuromonadales</taxon>
        <taxon>Desulfuromonadaceae</taxon>
        <taxon>Desulfuromonas</taxon>
    </lineage>
</organism>
<sequence>MDRNHGFTLLELLIAIFIFGILGTAITNMYIKNTRIHTAQTQVVNTQMNLRAIADYLAMEIRMAGFHNQMPPAEALASGTPVPGMTTATESQFRFTMHDEAAGNLRDLDIRLRPADDANNDGIADTGNANLCIQFSGAGGYQTIAEDIQAIAFAYGYDANGNGAVDVYTTTTGTTEIIWAIPDPAGSGNWMRLDANGDGLINTDDDTDSDGTINLVNTGTAVDVDDIRAVRLTLLGTSDYPDQEFTNATAYCVGRHIIAPNDNIRRRILTAIIQCRNMGG</sequence>
<dbReference type="STRING" id="57664.SAMN05661003_11722"/>
<dbReference type="NCBIfam" id="TIGR02532">
    <property type="entry name" value="IV_pilin_GFxxxE"/>
    <property type="match status" value="1"/>
</dbReference>
<proteinExistence type="predicted"/>
<keyword evidence="2" id="KW-1185">Reference proteome</keyword>
<name>A0A1G7E272_9BACT</name>